<proteinExistence type="predicted"/>
<evidence type="ECO:0000313" key="1">
    <source>
        <dbReference type="EMBL" id="TRU67758.1"/>
    </source>
</evidence>
<reference evidence="1 2" key="1">
    <citation type="submission" date="2019-01" db="EMBL/GenBank/DDBJ databases">
        <title>Coherence of Microcystis species and biogeography revealed through population genomics.</title>
        <authorList>
            <person name="Perez-Carrascal O.M."/>
            <person name="Terrat Y."/>
            <person name="Giani A."/>
            <person name="Fortin N."/>
            <person name="Tromas N."/>
            <person name="Shapiro B.J."/>
        </authorList>
    </citation>
    <scope>NUCLEOTIDE SEQUENCE [LARGE SCALE GENOMIC DNA]</scope>
    <source>
        <strain evidence="1">Mv_BB_P_19951000_S68D</strain>
    </source>
</reference>
<organism evidence="1 2">
    <name type="scientific">Microcystis viridis Mv_BB_P_19951000_S68D</name>
    <dbReference type="NCBI Taxonomy" id="2486270"/>
    <lineage>
        <taxon>Bacteria</taxon>
        <taxon>Bacillati</taxon>
        <taxon>Cyanobacteriota</taxon>
        <taxon>Cyanophyceae</taxon>
        <taxon>Oscillatoriophycideae</taxon>
        <taxon>Chroococcales</taxon>
        <taxon>Microcystaceae</taxon>
        <taxon>Microcystis</taxon>
    </lineage>
</organism>
<dbReference type="AlphaFoldDB" id="A0A552H921"/>
<protein>
    <submittedName>
        <fullName evidence="1">Uncharacterized protein</fullName>
    </submittedName>
</protein>
<dbReference type="Proteomes" id="UP000320674">
    <property type="component" value="Unassembled WGS sequence"/>
</dbReference>
<name>A0A552H921_MICVR</name>
<gene>
    <name evidence="1" type="ORF">EWV77_21925</name>
</gene>
<comment type="caution">
    <text evidence="1">The sequence shown here is derived from an EMBL/GenBank/DDBJ whole genome shotgun (WGS) entry which is preliminary data.</text>
</comment>
<evidence type="ECO:0000313" key="2">
    <source>
        <dbReference type="Proteomes" id="UP000320674"/>
    </source>
</evidence>
<accession>A0A552H921</accession>
<dbReference type="EMBL" id="SFAZ01000306">
    <property type="protein sequence ID" value="TRU67758.1"/>
    <property type="molecule type" value="Genomic_DNA"/>
</dbReference>
<sequence>MNWHHALQYLGFAEQVFPGDRVWGSGEVGCGVWGSGEVGKWGSGEAVSSPYYPKTLSPYLFPDDRLLPTLSSRLILVIVAGSLGI</sequence>